<sequence length="919" mass="103672">MAVFLKPGDVVELCRHSTEQTIAVFVQHVGKDCHFVSVNGRPSIAGLKNVPFVIRNGIDPALVKPLVAYFPAQENSDLSQMQRIPRALVSPVVEKLEMLQKDSEKIYRDHAAVLDSAYSVLADQTKMRMMTAVQIAKTLLKPDEPSWIPDHASLLAVRKALSHDMYRFNRDPRSQRLTNVYAIRPKDDVETVEVVRRWVREFEEYRALRQSQTGNSKKKGHHMEAGALYITKFIDKARRLVAISRKYRDYSTGTLGPTKTRSRNTDKSLGLRTEWGETFDENDQKILYFLQSFALSGQFQDDYGLTSACTTILHAVGCYDDLKYHYPDSGERAASMGRAAGSLLLQEIGVLSPFDTADIYDEQLMLPTVRTSRNMEILSKRAELMRHSPDFRDAMEGIRTDWGSLPVYCIDDADAKEIDDGLSVCKVPESPGQYWIHVHIANPTAFFDKTHVLSGMAAHSTESLYVPERTYPMLPSWVTQNYFSLGPNRPVLTFSTRVDSSGVVLERKIQSGIVRNVTRLTYQDLSTIFGEAPARTVGFTVGGRPPTVKKRKPPSLTPDQLQDLRELYNVAGVMFERRKSVVGFKLGAAFETGRARVFEKPGQTGITWMPPSTDRARFVLGDPVIEYSSDASGAIVEEKFNSQYIVMELMLLACATAGAWCSERNIPAMYRGTIDSPAAAVDMTFLKEKILQPYYEKHGQLSRPLAALLLQSQGRSIAQSTSVPHRALGFDSYLKVTSPLRRFSDMVAHWQIEAAVRYEHQTGRKFQLTDNMLATPGIASTEKVLPFSRTQIQESIITLAARERLIASIKMHANMWWTVAAFTRAHYYKEAALPATFRVWVGSSEPRFCYARAGIVDYGARVKLVMKAPFEFQFGDEWEARILAINSVGKEILMEPVRLLRRDEETVKWAERFMERVGG</sequence>
<evidence type="ECO:0000259" key="1">
    <source>
        <dbReference type="SMART" id="SM00955"/>
    </source>
</evidence>
<accession>A0A6A6JCP0</accession>
<dbReference type="InterPro" id="IPR001900">
    <property type="entry name" value="RNase_II/R"/>
</dbReference>
<dbReference type="GO" id="GO:0003723">
    <property type="term" value="F:RNA binding"/>
    <property type="evidence" value="ECO:0007669"/>
    <property type="project" value="InterPro"/>
</dbReference>
<evidence type="ECO:0000313" key="3">
    <source>
        <dbReference type="Proteomes" id="UP000800097"/>
    </source>
</evidence>
<protein>
    <submittedName>
        <fullName evidence="2">RNB-domain-containing protein</fullName>
    </submittedName>
</protein>
<dbReference type="GeneID" id="54550264"/>
<dbReference type="InterPro" id="IPR012340">
    <property type="entry name" value="NA-bd_OB-fold"/>
</dbReference>
<evidence type="ECO:0000313" key="2">
    <source>
        <dbReference type="EMBL" id="KAF2274390.1"/>
    </source>
</evidence>
<gene>
    <name evidence="2" type="ORF">EI97DRAFT_422489</name>
</gene>
<dbReference type="Pfam" id="PF23216">
    <property type="entry name" value="WHD_CYT4"/>
    <property type="match status" value="1"/>
</dbReference>
<dbReference type="PANTHER" id="PTHR23355:SF65">
    <property type="entry name" value="EXORIBONUCLEASE CYT-4, PUTATIVE (AFU_ORTHOLOGUE AFUA_7G01550)-RELATED"/>
    <property type="match status" value="1"/>
</dbReference>
<keyword evidence="3" id="KW-1185">Reference proteome</keyword>
<dbReference type="GO" id="GO:0000932">
    <property type="term" value="C:P-body"/>
    <property type="evidence" value="ECO:0007669"/>
    <property type="project" value="TreeGrafter"/>
</dbReference>
<proteinExistence type="predicted"/>
<name>A0A6A6JCP0_WESOR</name>
<dbReference type="OrthoDB" id="2285229at2759"/>
<dbReference type="SMART" id="SM00955">
    <property type="entry name" value="RNB"/>
    <property type="match status" value="1"/>
</dbReference>
<feature type="domain" description="RNB" evidence="1">
    <location>
        <begin position="399"/>
        <end position="758"/>
    </location>
</feature>
<dbReference type="AlphaFoldDB" id="A0A6A6JCP0"/>
<reference evidence="2" key="1">
    <citation type="journal article" date="2020" name="Stud. Mycol.">
        <title>101 Dothideomycetes genomes: a test case for predicting lifestyles and emergence of pathogens.</title>
        <authorList>
            <person name="Haridas S."/>
            <person name="Albert R."/>
            <person name="Binder M."/>
            <person name="Bloem J."/>
            <person name="Labutti K."/>
            <person name="Salamov A."/>
            <person name="Andreopoulos B."/>
            <person name="Baker S."/>
            <person name="Barry K."/>
            <person name="Bills G."/>
            <person name="Bluhm B."/>
            <person name="Cannon C."/>
            <person name="Castanera R."/>
            <person name="Culley D."/>
            <person name="Daum C."/>
            <person name="Ezra D."/>
            <person name="Gonzalez J."/>
            <person name="Henrissat B."/>
            <person name="Kuo A."/>
            <person name="Liang C."/>
            <person name="Lipzen A."/>
            <person name="Lutzoni F."/>
            <person name="Magnuson J."/>
            <person name="Mondo S."/>
            <person name="Nolan M."/>
            <person name="Ohm R."/>
            <person name="Pangilinan J."/>
            <person name="Park H.-J."/>
            <person name="Ramirez L."/>
            <person name="Alfaro M."/>
            <person name="Sun H."/>
            <person name="Tritt A."/>
            <person name="Yoshinaga Y."/>
            <person name="Zwiers L.-H."/>
            <person name="Turgeon B."/>
            <person name="Goodwin S."/>
            <person name="Spatafora J."/>
            <person name="Crous P."/>
            <person name="Grigoriev I."/>
        </authorList>
    </citation>
    <scope>NUCLEOTIDE SEQUENCE</scope>
    <source>
        <strain evidence="2">CBS 379.55</strain>
    </source>
</reference>
<dbReference type="InterPro" id="IPR050180">
    <property type="entry name" value="RNR_Ribonuclease"/>
</dbReference>
<dbReference type="InterPro" id="IPR056624">
    <property type="entry name" value="WH_CYT4"/>
</dbReference>
<dbReference type="Pfam" id="PF23214">
    <property type="entry name" value="SH3_CYT4"/>
    <property type="match status" value="1"/>
</dbReference>
<dbReference type="RefSeq" id="XP_033651929.1">
    <property type="nucleotide sequence ID" value="XM_033797089.1"/>
</dbReference>
<dbReference type="InterPro" id="IPR057912">
    <property type="entry name" value="OB_CYT4_C"/>
</dbReference>
<dbReference type="Pfam" id="PF00773">
    <property type="entry name" value="RNB"/>
    <property type="match status" value="1"/>
</dbReference>
<dbReference type="PANTHER" id="PTHR23355">
    <property type="entry name" value="RIBONUCLEASE"/>
    <property type="match status" value="1"/>
</dbReference>
<dbReference type="Proteomes" id="UP000800097">
    <property type="component" value="Unassembled WGS sequence"/>
</dbReference>
<organism evidence="2 3">
    <name type="scientific">Westerdykella ornata</name>
    <dbReference type="NCBI Taxonomy" id="318751"/>
    <lineage>
        <taxon>Eukaryota</taxon>
        <taxon>Fungi</taxon>
        <taxon>Dikarya</taxon>
        <taxon>Ascomycota</taxon>
        <taxon>Pezizomycotina</taxon>
        <taxon>Dothideomycetes</taxon>
        <taxon>Pleosporomycetidae</taxon>
        <taxon>Pleosporales</taxon>
        <taxon>Sporormiaceae</taxon>
        <taxon>Westerdykella</taxon>
    </lineage>
</organism>
<dbReference type="InterPro" id="IPR056625">
    <property type="entry name" value="SH3_CYT4"/>
</dbReference>
<dbReference type="Pfam" id="PF25522">
    <property type="entry name" value="OB_cyt-4"/>
    <property type="match status" value="1"/>
</dbReference>
<dbReference type="SUPFAM" id="SSF50249">
    <property type="entry name" value="Nucleic acid-binding proteins"/>
    <property type="match status" value="1"/>
</dbReference>
<dbReference type="EMBL" id="ML986503">
    <property type="protein sequence ID" value="KAF2274390.1"/>
    <property type="molecule type" value="Genomic_DNA"/>
</dbReference>
<dbReference type="GO" id="GO:0000175">
    <property type="term" value="F:3'-5'-RNA exonuclease activity"/>
    <property type="evidence" value="ECO:0007669"/>
    <property type="project" value="TreeGrafter"/>
</dbReference>
<dbReference type="GO" id="GO:0006402">
    <property type="term" value="P:mRNA catabolic process"/>
    <property type="evidence" value="ECO:0007669"/>
    <property type="project" value="TreeGrafter"/>
</dbReference>